<dbReference type="EMBL" id="JACNJZ010000044">
    <property type="protein sequence ID" value="MBC8316611.1"/>
    <property type="molecule type" value="Genomic_DNA"/>
</dbReference>
<name>A0A8J6TB68_9BACT</name>
<dbReference type="GO" id="GO:0046933">
    <property type="term" value="F:proton-transporting ATP synthase activity, rotational mechanism"/>
    <property type="evidence" value="ECO:0007669"/>
    <property type="project" value="InterPro"/>
</dbReference>
<gene>
    <name evidence="10" type="ORF">H8E41_01805</name>
</gene>
<evidence type="ECO:0000256" key="1">
    <source>
        <dbReference type="ARBA" id="ARBA00003456"/>
    </source>
</evidence>
<dbReference type="InterPro" id="IPR035968">
    <property type="entry name" value="ATP_synth_F1_ATPase_gsu"/>
</dbReference>
<dbReference type="AlphaFoldDB" id="A0A8J6TB68"/>
<evidence type="ECO:0000313" key="11">
    <source>
        <dbReference type="Proteomes" id="UP000614424"/>
    </source>
</evidence>
<keyword evidence="4" id="KW-0813">Transport</keyword>
<keyword evidence="8" id="KW-0139">CF(1)</keyword>
<dbReference type="PANTHER" id="PTHR11693:SF22">
    <property type="entry name" value="ATP SYNTHASE SUBUNIT GAMMA, MITOCHONDRIAL"/>
    <property type="match status" value="1"/>
</dbReference>
<dbReference type="CDD" id="cd12151">
    <property type="entry name" value="F1-ATPase_gamma"/>
    <property type="match status" value="1"/>
</dbReference>
<dbReference type="Gene3D" id="3.40.1380.10">
    <property type="match status" value="1"/>
</dbReference>
<keyword evidence="5" id="KW-0375">Hydrogen ion transport</keyword>
<evidence type="ECO:0000313" key="10">
    <source>
        <dbReference type="EMBL" id="MBC8316611.1"/>
    </source>
</evidence>
<protein>
    <submittedName>
        <fullName evidence="10">F0F1 ATP synthase subunit gamma</fullName>
    </submittedName>
</protein>
<accession>A0A8J6TB68</accession>
<keyword evidence="9" id="KW-0066">ATP synthesis</keyword>
<keyword evidence="6" id="KW-0406">Ion transport</keyword>
<dbReference type="PANTHER" id="PTHR11693">
    <property type="entry name" value="ATP SYNTHASE GAMMA CHAIN"/>
    <property type="match status" value="1"/>
</dbReference>
<dbReference type="InterPro" id="IPR000131">
    <property type="entry name" value="ATP_synth_F1_gsu"/>
</dbReference>
<proteinExistence type="inferred from homology"/>
<evidence type="ECO:0000256" key="8">
    <source>
        <dbReference type="ARBA" id="ARBA00023196"/>
    </source>
</evidence>
<evidence type="ECO:0000256" key="2">
    <source>
        <dbReference type="ARBA" id="ARBA00004170"/>
    </source>
</evidence>
<dbReference type="Proteomes" id="UP000614424">
    <property type="component" value="Unassembled WGS sequence"/>
</dbReference>
<comment type="similarity">
    <text evidence="3">Belongs to the ATPase gamma chain family.</text>
</comment>
<keyword evidence="7" id="KW-0472">Membrane</keyword>
<dbReference type="PRINTS" id="PR00126">
    <property type="entry name" value="ATPASEGAMMA"/>
</dbReference>
<dbReference type="GO" id="GO:0045259">
    <property type="term" value="C:proton-transporting ATP synthase complex"/>
    <property type="evidence" value="ECO:0007669"/>
    <property type="project" value="UniProtKB-KW"/>
</dbReference>
<dbReference type="Pfam" id="PF00231">
    <property type="entry name" value="ATP-synt"/>
    <property type="match status" value="1"/>
</dbReference>
<evidence type="ECO:0000256" key="5">
    <source>
        <dbReference type="ARBA" id="ARBA00022781"/>
    </source>
</evidence>
<sequence length="291" mass="32936">METLEVLGRKIKTSNDLLSVVKTMKSLAAVNIRQYEAAAEAMDEYKEIVDTAWQALFKNRPQLPRKQLSSQAVVLVLGSDQGMCGQFNETIIQSAIQKARSLKTEGLDTIFWTAGERVRAGIEEETEVEEHFFLPSSPAAIGDLMNKIVSHYSQRHENRKMETFIICYNRLERGGVYAPVFQKILPLEPYSGDDKNSKPWPTRCLPLIRMDTGLFFEHLFHQHIFSAIYKAFSQSLASENAARLASMQAAEKNIVEMEETLQSKFRETRQNAITAELLDIISGFEALAPIE</sequence>
<evidence type="ECO:0000256" key="3">
    <source>
        <dbReference type="ARBA" id="ARBA00007681"/>
    </source>
</evidence>
<dbReference type="Gene3D" id="1.10.287.80">
    <property type="entry name" value="ATP synthase, gamma subunit, helix hairpin domain"/>
    <property type="match status" value="1"/>
</dbReference>
<organism evidence="10 11">
    <name type="scientific">Candidatus Desulfobia pelagia</name>
    <dbReference type="NCBI Taxonomy" id="2841692"/>
    <lineage>
        <taxon>Bacteria</taxon>
        <taxon>Pseudomonadati</taxon>
        <taxon>Thermodesulfobacteriota</taxon>
        <taxon>Desulfobulbia</taxon>
        <taxon>Desulfobulbales</taxon>
        <taxon>Desulfobulbaceae</taxon>
        <taxon>Candidatus Desulfobia</taxon>
    </lineage>
</organism>
<comment type="function">
    <text evidence="1">Produces ATP from ADP in the presence of a proton gradient across the membrane. The gamma chain is believed to be important in regulating ATPase activity and the flow of protons through the CF(0) complex.</text>
</comment>
<comment type="caution">
    <text evidence="10">The sequence shown here is derived from an EMBL/GenBank/DDBJ whole genome shotgun (WGS) entry which is preliminary data.</text>
</comment>
<evidence type="ECO:0000256" key="7">
    <source>
        <dbReference type="ARBA" id="ARBA00023136"/>
    </source>
</evidence>
<evidence type="ECO:0000256" key="9">
    <source>
        <dbReference type="ARBA" id="ARBA00023310"/>
    </source>
</evidence>
<comment type="subcellular location">
    <subcellularLocation>
        <location evidence="2">Membrane</location>
        <topology evidence="2">Peripheral membrane protein</topology>
    </subcellularLocation>
</comment>
<dbReference type="SUPFAM" id="SSF52943">
    <property type="entry name" value="ATP synthase (F1-ATPase), gamma subunit"/>
    <property type="match status" value="1"/>
</dbReference>
<evidence type="ECO:0000256" key="6">
    <source>
        <dbReference type="ARBA" id="ARBA00023065"/>
    </source>
</evidence>
<reference evidence="10 11" key="1">
    <citation type="submission" date="2020-08" db="EMBL/GenBank/DDBJ databases">
        <title>Bridging the membrane lipid divide: bacteria of the FCB group superphylum have the potential to synthesize archaeal ether lipids.</title>
        <authorList>
            <person name="Villanueva L."/>
            <person name="Von Meijenfeldt F.A.B."/>
            <person name="Westbye A.B."/>
            <person name="Yadav S."/>
            <person name="Hopmans E.C."/>
            <person name="Dutilh B.E."/>
            <person name="Sinninghe Damste J.S."/>
        </authorList>
    </citation>
    <scope>NUCLEOTIDE SEQUENCE [LARGE SCALE GENOMIC DNA]</scope>
    <source>
        <strain evidence="10">NIOZ-UU47</strain>
    </source>
</reference>
<evidence type="ECO:0000256" key="4">
    <source>
        <dbReference type="ARBA" id="ARBA00022448"/>
    </source>
</evidence>